<evidence type="ECO:0000256" key="1">
    <source>
        <dbReference type="SAM" id="MobiDB-lite"/>
    </source>
</evidence>
<organism evidence="2 3">
    <name type="scientific">Ficus carica</name>
    <name type="common">Common fig</name>
    <dbReference type="NCBI Taxonomy" id="3494"/>
    <lineage>
        <taxon>Eukaryota</taxon>
        <taxon>Viridiplantae</taxon>
        <taxon>Streptophyta</taxon>
        <taxon>Embryophyta</taxon>
        <taxon>Tracheophyta</taxon>
        <taxon>Spermatophyta</taxon>
        <taxon>Magnoliopsida</taxon>
        <taxon>eudicotyledons</taxon>
        <taxon>Gunneridae</taxon>
        <taxon>Pentapetalae</taxon>
        <taxon>rosids</taxon>
        <taxon>fabids</taxon>
        <taxon>Rosales</taxon>
        <taxon>Moraceae</taxon>
        <taxon>Ficeae</taxon>
        <taxon>Ficus</taxon>
    </lineage>
</organism>
<dbReference type="Proteomes" id="UP001187192">
    <property type="component" value="Unassembled WGS sequence"/>
</dbReference>
<feature type="region of interest" description="Disordered" evidence="1">
    <location>
        <begin position="91"/>
        <end position="123"/>
    </location>
</feature>
<gene>
    <name evidence="2" type="ORF">TIFTF001_026832</name>
</gene>
<protein>
    <submittedName>
        <fullName evidence="2">Uncharacterized protein</fullName>
    </submittedName>
</protein>
<keyword evidence="3" id="KW-1185">Reference proteome</keyword>
<sequence>MTAMIVKVIGEMTNTGTIEIGVLIAVSYNGSSINILYHYAFTKMGLTRQIPVQHCDMETDSEDVKGGHLDIPFNNEVPVGERKSIQVQDYLHGCSKRSRRSTAAGNSETGKHDSTDKAAGHRS</sequence>
<reference evidence="2" key="1">
    <citation type="submission" date="2023-07" db="EMBL/GenBank/DDBJ databases">
        <title>draft genome sequence of fig (Ficus carica).</title>
        <authorList>
            <person name="Takahashi T."/>
            <person name="Nishimura K."/>
        </authorList>
    </citation>
    <scope>NUCLEOTIDE SEQUENCE</scope>
</reference>
<accession>A0AA88IU46</accession>
<evidence type="ECO:0000313" key="3">
    <source>
        <dbReference type="Proteomes" id="UP001187192"/>
    </source>
</evidence>
<feature type="compositionally biased region" description="Basic and acidic residues" evidence="1">
    <location>
        <begin position="109"/>
        <end position="123"/>
    </location>
</feature>
<name>A0AA88IU46_FICCA</name>
<comment type="caution">
    <text evidence="2">The sequence shown here is derived from an EMBL/GenBank/DDBJ whole genome shotgun (WGS) entry which is preliminary data.</text>
</comment>
<dbReference type="AlphaFoldDB" id="A0AA88IU46"/>
<dbReference type="EMBL" id="BTGU01000072">
    <property type="protein sequence ID" value="GMN57723.1"/>
    <property type="molecule type" value="Genomic_DNA"/>
</dbReference>
<proteinExistence type="predicted"/>
<evidence type="ECO:0000313" key="2">
    <source>
        <dbReference type="EMBL" id="GMN57723.1"/>
    </source>
</evidence>